<dbReference type="SUPFAM" id="SSF52540">
    <property type="entry name" value="P-loop containing nucleoside triphosphate hydrolases"/>
    <property type="match status" value="2"/>
</dbReference>
<feature type="domain" description="TATA-binding-like protein" evidence="2">
    <location>
        <begin position="521"/>
        <end position="581"/>
    </location>
</feature>
<evidence type="ECO:0000313" key="4">
    <source>
        <dbReference type="Proteomes" id="UP000483362"/>
    </source>
</evidence>
<evidence type="ECO:0000259" key="1">
    <source>
        <dbReference type="Pfam" id="PF13538"/>
    </source>
</evidence>
<evidence type="ECO:0000313" key="3">
    <source>
        <dbReference type="EMBL" id="MSS17610.1"/>
    </source>
</evidence>
<comment type="caution">
    <text evidence="3">The sequence shown here is derived from an EMBL/GenBank/DDBJ whole genome shotgun (WGS) entry which is preliminary data.</text>
</comment>
<dbReference type="InterPro" id="IPR050534">
    <property type="entry name" value="Coronavir_polyprotein_1ab"/>
</dbReference>
<dbReference type="InterPro" id="IPR027785">
    <property type="entry name" value="UvrD-like_helicase_C"/>
</dbReference>
<dbReference type="Pfam" id="PF13538">
    <property type="entry name" value="UvrD_C_2"/>
    <property type="match status" value="1"/>
</dbReference>
<dbReference type="EMBL" id="VULT01000010">
    <property type="protein sequence ID" value="MSS17610.1"/>
    <property type="molecule type" value="Genomic_DNA"/>
</dbReference>
<dbReference type="PANTHER" id="PTHR43788">
    <property type="entry name" value="DNA2/NAM7 HELICASE FAMILY MEMBER"/>
    <property type="match status" value="1"/>
</dbReference>
<dbReference type="Gene3D" id="3.40.50.300">
    <property type="entry name" value="P-loop containing nucleotide triphosphate hydrolases"/>
    <property type="match status" value="2"/>
</dbReference>
<dbReference type="Pfam" id="PF13604">
    <property type="entry name" value="AAA_30"/>
    <property type="match status" value="1"/>
</dbReference>
<dbReference type="Proteomes" id="UP000483362">
    <property type="component" value="Unassembled WGS sequence"/>
</dbReference>
<evidence type="ECO:0000259" key="2">
    <source>
        <dbReference type="Pfam" id="PF22721"/>
    </source>
</evidence>
<protein>
    <submittedName>
        <fullName evidence="3">AAA family ATPase</fullName>
    </submittedName>
</protein>
<proteinExistence type="predicted"/>
<gene>
    <name evidence="3" type="ORF">FYJ29_07555</name>
</gene>
<reference evidence="3 4" key="1">
    <citation type="submission" date="2019-08" db="EMBL/GenBank/DDBJ databases">
        <title>In-depth cultivation of the pig gut microbiome towards novel bacterial diversity and tailored functional studies.</title>
        <authorList>
            <person name="Wylensek D."/>
            <person name="Hitch T.C.A."/>
            <person name="Clavel T."/>
        </authorList>
    </citation>
    <scope>NUCLEOTIDE SEQUENCE [LARGE SCALE GENOMIC DNA]</scope>
    <source>
        <strain evidence="3 4">Oil-RF-744-WCA-WT-10</strain>
    </source>
</reference>
<dbReference type="InterPro" id="IPR054572">
    <property type="entry name" value="TBP-TOTE"/>
</dbReference>
<dbReference type="Pfam" id="PF22721">
    <property type="entry name" value="TBP-TOTE"/>
    <property type="match status" value="1"/>
</dbReference>
<name>A0A6L5XB80_9BACT</name>
<dbReference type="CDD" id="cd18809">
    <property type="entry name" value="SF1_C_RecD"/>
    <property type="match status" value="1"/>
</dbReference>
<dbReference type="AlphaFoldDB" id="A0A6L5XB80"/>
<accession>A0A6L5XB80</accession>
<keyword evidence="4" id="KW-1185">Reference proteome</keyword>
<organism evidence="3 4">
    <name type="scientific">Sodaliphilus pleomorphus</name>
    <dbReference type="NCBI Taxonomy" id="2606626"/>
    <lineage>
        <taxon>Bacteria</taxon>
        <taxon>Pseudomonadati</taxon>
        <taxon>Bacteroidota</taxon>
        <taxon>Bacteroidia</taxon>
        <taxon>Bacteroidales</taxon>
        <taxon>Muribaculaceae</taxon>
        <taxon>Sodaliphilus</taxon>
    </lineage>
</organism>
<feature type="domain" description="UvrD-like helicase C-terminal" evidence="1">
    <location>
        <begin position="423"/>
        <end position="470"/>
    </location>
</feature>
<dbReference type="InterPro" id="IPR027417">
    <property type="entry name" value="P-loop_NTPase"/>
</dbReference>
<sequence length="675" mass="75885">MKLYDQQQAALESVKNFLDDDDKQIFILRGYAGTGKTTLINPIASTALASGLNPVLLALTGRAAKILQEKTGMRAATIHKTIYHYTGIKMTPDEKDDKTERYKHVEVHFELNSAADNSTGNLFIIDEASLVSEKNQKGDILHFGSGSLLIDLLKYARLDLGNKILFIGDPAQLPPVGETYSAALDTAYFQKHSLAVAEFNLTEVIRQANGSAILDNAILLRNRLNDTKSGELKFQRKPGEVMDIESCNVANTYVKICPRPTIDKSMIIVYSNAMAAYYNRKIRSIYYPGKDTVQCGDVLQVVKNAYGTDMEPAYYNGDFVVVESASDNVEHLPQNKYADQKIDITFRTVTIRDQDGNERQCKIIDSLLNNDVASLTHDEWVALYTSAKIRFNNLKKAQPGDNKLKWEIYMFQDPYLNALQVKYGYAITCHKAQGGEWDSVIVDYTRRCGLNADSLRWSYTATTRAKRCLYGVSMPNIGYLNFKLNVSSSIVTKSKPSKEAFAYKPIPGISLLPRNASPAQQNQCASAIANLEAHGYTLTQVKCSSYLDTYTIALPEGGTVVFDCYYDKSGMYTRFLPKKQQYSQRGVTTVAQRSVRGHVRHRLPACHSGAETISRCHHLGLRHAGYHHYQCGRPPGKLLRALLPTHISTVCRPQVQHRQERFYYLHSTQFKIRQR</sequence>